<accession>A0A178XP23</accession>
<keyword evidence="1" id="KW-1133">Transmembrane helix</keyword>
<dbReference type="Proteomes" id="UP000094025">
    <property type="component" value="Unassembled WGS sequence"/>
</dbReference>
<feature type="transmembrane region" description="Helical" evidence="1">
    <location>
        <begin position="7"/>
        <end position="28"/>
    </location>
</feature>
<feature type="transmembrane region" description="Helical" evidence="1">
    <location>
        <begin position="72"/>
        <end position="92"/>
    </location>
</feature>
<proteinExistence type="predicted"/>
<dbReference type="AlphaFoldDB" id="A0A178XP23"/>
<keyword evidence="1" id="KW-0812">Transmembrane</keyword>
<sequence length="127" mass="13381">MNLLSKICWIGAVLYAVAGMVFGIVMSASGDHSLSPAHAHLILLGWVTLALYGTFYTLCAEATKTWVARIQVALAHLGVLVLTPGIVLAIQGRSETPAKVGAVIVLMSMLLFATVVFTQPTRSAKSA</sequence>
<keyword evidence="1" id="KW-0472">Membrane</keyword>
<organism evidence="2 3">
    <name type="scientific">Sinorhizobium glycinis</name>
    <dbReference type="NCBI Taxonomy" id="1472378"/>
    <lineage>
        <taxon>Bacteria</taxon>
        <taxon>Pseudomonadati</taxon>
        <taxon>Pseudomonadota</taxon>
        <taxon>Alphaproteobacteria</taxon>
        <taxon>Hyphomicrobiales</taxon>
        <taxon>Rhizobiaceae</taxon>
        <taxon>Sinorhizobium/Ensifer group</taxon>
        <taxon>Sinorhizobium</taxon>
    </lineage>
</organism>
<comment type="caution">
    <text evidence="2">The sequence shown here is derived from an EMBL/GenBank/DDBJ whole genome shotgun (WGS) entry which is preliminary data.</text>
</comment>
<protein>
    <submittedName>
        <fullName evidence="2">Uncharacterized protein</fullName>
    </submittedName>
</protein>
<feature type="transmembrane region" description="Helical" evidence="1">
    <location>
        <begin position="98"/>
        <end position="117"/>
    </location>
</feature>
<evidence type="ECO:0000313" key="2">
    <source>
        <dbReference type="EMBL" id="OAP36967.1"/>
    </source>
</evidence>
<keyword evidence="3" id="KW-1185">Reference proteome</keyword>
<name>A0A178XP23_9HYPH</name>
<evidence type="ECO:0000256" key="1">
    <source>
        <dbReference type="SAM" id="Phobius"/>
    </source>
</evidence>
<dbReference type="InterPro" id="IPR036927">
    <property type="entry name" value="Cyt_c_oxase-like_su1_sf"/>
</dbReference>
<dbReference type="SUPFAM" id="SSF81442">
    <property type="entry name" value="Cytochrome c oxidase subunit I-like"/>
    <property type="match status" value="1"/>
</dbReference>
<dbReference type="STRING" id="1472378.AU381_19020"/>
<evidence type="ECO:0000313" key="3">
    <source>
        <dbReference type="Proteomes" id="UP000094025"/>
    </source>
</evidence>
<gene>
    <name evidence="2" type="ORF">AU381_19020</name>
</gene>
<feature type="transmembrane region" description="Helical" evidence="1">
    <location>
        <begin position="40"/>
        <end position="60"/>
    </location>
</feature>
<dbReference type="EMBL" id="LPUX01000064">
    <property type="protein sequence ID" value="OAP36967.1"/>
    <property type="molecule type" value="Genomic_DNA"/>
</dbReference>
<reference evidence="2 3" key="1">
    <citation type="journal article" date="2016" name="Int. J. Syst. Evol. Microbiol.">
        <title>Ensifer glycinis sp. nov., an novel rhizobial species associated with Glycine spp.</title>
        <authorList>
            <person name="Yan H."/>
            <person name="Yan J."/>
            <person name="Sui X.H."/>
            <person name="Wang E.T."/>
            <person name="Chen W.X."/>
            <person name="Zhang X.X."/>
            <person name="Chen W.F."/>
        </authorList>
    </citation>
    <scope>NUCLEOTIDE SEQUENCE [LARGE SCALE GENOMIC DNA]</scope>
    <source>
        <strain evidence="2 3">CCBAU 23380</strain>
    </source>
</reference>
<dbReference type="OrthoDB" id="9808748at2"/>
<dbReference type="Gene3D" id="1.20.210.10">
    <property type="entry name" value="Cytochrome c oxidase-like, subunit I domain"/>
    <property type="match status" value="1"/>
</dbReference>